<dbReference type="Pfam" id="PF13365">
    <property type="entry name" value="Trypsin_2"/>
    <property type="match status" value="1"/>
</dbReference>
<comment type="similarity">
    <text evidence="1">Belongs to the peptidase S1C family.</text>
</comment>
<reference evidence="7" key="2">
    <citation type="submission" date="2023-08" db="EMBL/GenBank/DDBJ databases">
        <authorList>
            <person name="Luo J."/>
        </authorList>
    </citation>
    <scope>NUCLEOTIDE SEQUENCE</scope>
    <source>
        <strain evidence="7">DSM 25064</strain>
    </source>
</reference>
<dbReference type="Gene3D" id="2.40.10.120">
    <property type="match status" value="1"/>
</dbReference>
<gene>
    <name evidence="7" type="ORF">Q8A57_03675</name>
</gene>
<dbReference type="EMBL" id="JAUUUU010000001">
    <property type="protein sequence ID" value="MDP1520060.1"/>
    <property type="molecule type" value="Genomic_DNA"/>
</dbReference>
<dbReference type="Proteomes" id="UP001178354">
    <property type="component" value="Unassembled WGS sequence"/>
</dbReference>
<dbReference type="FunFam" id="2.40.10.10:FF:000001">
    <property type="entry name" value="Periplasmic serine protease DegS"/>
    <property type="match status" value="1"/>
</dbReference>
<dbReference type="SUPFAM" id="SSF50156">
    <property type="entry name" value="PDZ domain-like"/>
    <property type="match status" value="1"/>
</dbReference>
<evidence type="ECO:0000256" key="3">
    <source>
        <dbReference type="ARBA" id="ARBA00022801"/>
    </source>
</evidence>
<keyword evidence="5" id="KW-0812">Transmembrane</keyword>
<dbReference type="InterPro" id="IPR001478">
    <property type="entry name" value="PDZ"/>
</dbReference>
<dbReference type="GO" id="GO:0004252">
    <property type="term" value="F:serine-type endopeptidase activity"/>
    <property type="evidence" value="ECO:0007669"/>
    <property type="project" value="InterPro"/>
</dbReference>
<keyword evidence="5" id="KW-1133">Transmembrane helix</keyword>
<evidence type="ECO:0000259" key="6">
    <source>
        <dbReference type="PROSITE" id="PS50106"/>
    </source>
</evidence>
<name>A0AAW8B206_9GAMM</name>
<dbReference type="Gene3D" id="2.30.42.10">
    <property type="match status" value="1"/>
</dbReference>
<dbReference type="PANTHER" id="PTHR43343">
    <property type="entry name" value="PEPTIDASE S12"/>
    <property type="match status" value="1"/>
</dbReference>
<dbReference type="AlphaFoldDB" id="A0AAW8B206"/>
<dbReference type="SMART" id="SM00228">
    <property type="entry name" value="PDZ"/>
    <property type="match status" value="1"/>
</dbReference>
<dbReference type="SUPFAM" id="SSF50494">
    <property type="entry name" value="Trypsin-like serine proteases"/>
    <property type="match status" value="1"/>
</dbReference>
<protein>
    <submittedName>
        <fullName evidence="7">Trypsin-like peptidase domain-containing protein</fullName>
    </submittedName>
</protein>
<accession>A0AAW8B206</accession>
<comment type="caution">
    <text evidence="7">The sequence shown here is derived from an EMBL/GenBank/DDBJ whole genome shotgun (WGS) entry which is preliminary data.</text>
</comment>
<dbReference type="RefSeq" id="WP_305169573.1">
    <property type="nucleotide sequence ID" value="NZ_JAUUUU010000001.1"/>
</dbReference>
<organism evidence="7 8">
    <name type="scientific">Porticoccus litoralis</name>
    <dbReference type="NCBI Taxonomy" id="434086"/>
    <lineage>
        <taxon>Bacteria</taxon>
        <taxon>Pseudomonadati</taxon>
        <taxon>Pseudomonadota</taxon>
        <taxon>Gammaproteobacteria</taxon>
        <taxon>Cellvibrionales</taxon>
        <taxon>Porticoccaceae</taxon>
        <taxon>Porticoccus</taxon>
    </lineage>
</organism>
<dbReference type="PANTHER" id="PTHR43343:SF3">
    <property type="entry name" value="PROTEASE DO-LIKE 8, CHLOROPLASTIC"/>
    <property type="match status" value="1"/>
</dbReference>
<evidence type="ECO:0000256" key="1">
    <source>
        <dbReference type="ARBA" id="ARBA00010541"/>
    </source>
</evidence>
<dbReference type="GO" id="GO:0006508">
    <property type="term" value="P:proteolysis"/>
    <property type="evidence" value="ECO:0007669"/>
    <property type="project" value="UniProtKB-KW"/>
</dbReference>
<evidence type="ECO:0000256" key="4">
    <source>
        <dbReference type="ARBA" id="ARBA00022825"/>
    </source>
</evidence>
<dbReference type="InterPro" id="IPR001940">
    <property type="entry name" value="Peptidase_S1C"/>
</dbReference>
<dbReference type="InterPro" id="IPR036034">
    <property type="entry name" value="PDZ_sf"/>
</dbReference>
<dbReference type="PRINTS" id="PR00834">
    <property type="entry name" value="PROTEASES2C"/>
</dbReference>
<dbReference type="InterPro" id="IPR051201">
    <property type="entry name" value="Chloro_Bact_Ser_Proteases"/>
</dbReference>
<proteinExistence type="inferred from homology"/>
<feature type="domain" description="PDZ" evidence="6">
    <location>
        <begin position="283"/>
        <end position="366"/>
    </location>
</feature>
<keyword evidence="8" id="KW-1185">Reference proteome</keyword>
<sequence length="383" mass="40919">MTSLYKILRYISWPAIAGLLMAAVALLLFPQALNHKNGMETGGLSPDVSDSWEGPVSYSAAVQRASPSVVNIYTQKTLARTRHPLLDDPFFRRFFNSSNLPQQQRMESSLGSGVILTQEGYILTNNHVVTSADEIVVQLQDGREAMVKVVGSDPDTDLAVLKVDLDRLTPAKIADPGQARVGDVVLAIGNPFGVGQSVTQGIISATGRNGLGLNTFENFIQTDAAINPGNSGGALVDAHGNLLGINSAILDRTGYSVGIGFAIPANTAMKVLKDIVEHGYVIRGWLGVEARPLTREAAQQLDLDPPSGLVITNIYINSPAHLAGLQPGDIITRINDYWVVDNERSMNLIADLSPGDSVKLEVIRNGEKSTIMAVAGTRPTTNS</sequence>
<evidence type="ECO:0000256" key="2">
    <source>
        <dbReference type="ARBA" id="ARBA00022670"/>
    </source>
</evidence>
<evidence type="ECO:0000313" key="8">
    <source>
        <dbReference type="Proteomes" id="UP001178354"/>
    </source>
</evidence>
<keyword evidence="3" id="KW-0378">Hydrolase</keyword>
<keyword evidence="5" id="KW-0472">Membrane</keyword>
<dbReference type="Pfam" id="PF13180">
    <property type="entry name" value="PDZ_2"/>
    <property type="match status" value="1"/>
</dbReference>
<reference evidence="7" key="1">
    <citation type="journal article" date="2010" name="Int. J. Syst. Evol. Microbiol.">
        <title>Porticoccus litoralis gen. nov., sp. nov., a gammaproteobacterium isolated from the Yellow Sea.</title>
        <authorList>
            <person name="Oh H.M."/>
            <person name="Kim H."/>
            <person name="Kim K.M."/>
            <person name="Min G.S."/>
            <person name="Cho J.C."/>
        </authorList>
    </citation>
    <scope>NUCLEOTIDE SEQUENCE</scope>
    <source>
        <strain evidence="7">DSM 25064</strain>
    </source>
</reference>
<feature type="transmembrane region" description="Helical" evidence="5">
    <location>
        <begin position="7"/>
        <end position="29"/>
    </location>
</feature>
<dbReference type="InterPro" id="IPR009003">
    <property type="entry name" value="Peptidase_S1_PA"/>
</dbReference>
<dbReference type="PROSITE" id="PS50106">
    <property type="entry name" value="PDZ"/>
    <property type="match status" value="1"/>
</dbReference>
<evidence type="ECO:0000256" key="5">
    <source>
        <dbReference type="SAM" id="Phobius"/>
    </source>
</evidence>
<evidence type="ECO:0000313" key="7">
    <source>
        <dbReference type="EMBL" id="MDP1520060.1"/>
    </source>
</evidence>
<keyword evidence="2" id="KW-0645">Protease</keyword>
<keyword evidence="4" id="KW-0720">Serine protease</keyword>